<evidence type="ECO:0000313" key="1">
    <source>
        <dbReference type="EMBL" id="MDD2180596.1"/>
    </source>
</evidence>
<feature type="non-terminal residue" evidence="1">
    <location>
        <position position="96"/>
    </location>
</feature>
<sequence>MGCERTLSGSDSINKCSLGTCFKERFGGSAMGWLCCEHLWILVSKKGRGPSRGPGLLHLHFSQSPHAVRMEPSQLHGVADFASRDLAGTQGFSSLG</sequence>
<reference evidence="1" key="1">
    <citation type="submission" date="2022-10" db="EMBL/GenBank/DDBJ databases">
        <title>Description of microaerobic benzene degrading bacteria.</title>
        <authorList>
            <person name="Bedics A."/>
            <person name="Tancsics A."/>
            <person name="Banerjee S."/>
        </authorList>
    </citation>
    <scope>NUCLEOTIDE SEQUENCE</scope>
    <source>
        <strain evidence="1">D2M1</strain>
    </source>
</reference>
<evidence type="ECO:0000313" key="2">
    <source>
        <dbReference type="Proteomes" id="UP001148932"/>
    </source>
</evidence>
<dbReference type="EMBL" id="JAPCKI010000025">
    <property type="protein sequence ID" value="MDD2180596.1"/>
    <property type="molecule type" value="Genomic_DNA"/>
</dbReference>
<dbReference type="Proteomes" id="UP001148932">
    <property type="component" value="Unassembled WGS sequence"/>
</dbReference>
<accession>A0ABT5S3S7</accession>
<keyword evidence="2" id="KW-1185">Reference proteome</keyword>
<comment type="caution">
    <text evidence="1">The sequence shown here is derived from an EMBL/GenBank/DDBJ whole genome shotgun (WGS) entry which is preliminary data.</text>
</comment>
<name>A0ABT5S3S7_9BURK</name>
<dbReference type="RefSeq" id="WP_274114691.1">
    <property type="nucleotide sequence ID" value="NZ_JAPCKI010000025.1"/>
</dbReference>
<proteinExistence type="predicted"/>
<organism evidence="1 2">
    <name type="scientific">Acidovorax benzenivorans</name>
    <dbReference type="NCBI Taxonomy" id="2987520"/>
    <lineage>
        <taxon>Bacteria</taxon>
        <taxon>Pseudomonadati</taxon>
        <taxon>Pseudomonadota</taxon>
        <taxon>Betaproteobacteria</taxon>
        <taxon>Burkholderiales</taxon>
        <taxon>Comamonadaceae</taxon>
        <taxon>Acidovorax</taxon>
    </lineage>
</organism>
<gene>
    <name evidence="1" type="ORF">OIN59_24435</name>
</gene>
<protein>
    <submittedName>
        <fullName evidence="1">Uncharacterized protein</fullName>
    </submittedName>
</protein>